<evidence type="ECO:0000256" key="2">
    <source>
        <dbReference type="SAM" id="SignalP"/>
    </source>
</evidence>
<evidence type="ECO:0000313" key="4">
    <source>
        <dbReference type="Proteomes" id="UP000006727"/>
    </source>
</evidence>
<name>A0A7I4CFG4_PHYPA</name>
<evidence type="ECO:0000256" key="1">
    <source>
        <dbReference type="ARBA" id="ARBA00008668"/>
    </source>
</evidence>
<sequence>MHLKRVGAFTDGLLLLLMAAAVSTASHEVVRFQCPEAILAFGGSSTDTGEAQSFTGERELDFVTASQFLPYGITYFGHPADRYSDGRLIIDFLSQAFGLRLLDPYFDNIAPDFRQGINFATGGANVRRVESIDVVPIYLGLQVNQAIRFYHKSLDVPSGALVPAPSSFGNLGLYFIFAGVNDICFATMTNSGVERIRDVILPEIVSNVSLAITRLYNNSTTRQFLVLGISPFGCTAFALGLGLPDLNPAYGPIGQDGCAQGINGFVKELNELLLVELESLRSQLSETTIVYADTYSIIYDAVINPSLYGFS</sequence>
<protein>
    <submittedName>
        <fullName evidence="3">Uncharacterized protein</fullName>
    </submittedName>
</protein>
<dbReference type="EnsemblPlants" id="Pp3c21_18740V3.2">
    <property type="protein sequence ID" value="Pp3c21_18740V3.2"/>
    <property type="gene ID" value="Pp3c21_18740"/>
</dbReference>
<evidence type="ECO:0000313" key="3">
    <source>
        <dbReference type="EnsemblPlants" id="Pp3c21_18740V3.2"/>
    </source>
</evidence>
<feature type="chain" id="PRO_5029516615" evidence="2">
    <location>
        <begin position="26"/>
        <end position="311"/>
    </location>
</feature>
<dbReference type="PANTHER" id="PTHR22835:SF659">
    <property type="entry name" value="GDSL LIPASE_ACYLHYDROLASE, PUTATIVE (AFU_ORTHOLOGUE AFUA_2G00510)-RELATED"/>
    <property type="match status" value="1"/>
</dbReference>
<comment type="similarity">
    <text evidence="1">Belongs to the 'GDSL' lipolytic enzyme family.</text>
</comment>
<dbReference type="PANTHER" id="PTHR22835">
    <property type="entry name" value="ZINC FINGER FYVE DOMAIN CONTAINING PROTEIN"/>
    <property type="match status" value="1"/>
</dbReference>
<feature type="signal peptide" evidence="2">
    <location>
        <begin position="1"/>
        <end position="25"/>
    </location>
</feature>
<organism evidence="3 4">
    <name type="scientific">Physcomitrium patens</name>
    <name type="common">Spreading-leaved earth moss</name>
    <name type="synonym">Physcomitrella patens</name>
    <dbReference type="NCBI Taxonomy" id="3218"/>
    <lineage>
        <taxon>Eukaryota</taxon>
        <taxon>Viridiplantae</taxon>
        <taxon>Streptophyta</taxon>
        <taxon>Embryophyta</taxon>
        <taxon>Bryophyta</taxon>
        <taxon>Bryophytina</taxon>
        <taxon>Bryopsida</taxon>
        <taxon>Funariidae</taxon>
        <taxon>Funariales</taxon>
        <taxon>Funariaceae</taxon>
        <taxon>Physcomitrium</taxon>
    </lineage>
</organism>
<reference evidence="3" key="3">
    <citation type="submission" date="2020-12" db="UniProtKB">
        <authorList>
            <consortium name="EnsemblPlants"/>
        </authorList>
    </citation>
    <scope>IDENTIFICATION</scope>
</reference>
<dbReference type="GO" id="GO:0016788">
    <property type="term" value="F:hydrolase activity, acting on ester bonds"/>
    <property type="evidence" value="ECO:0007669"/>
    <property type="project" value="InterPro"/>
</dbReference>
<reference evidence="3 4" key="2">
    <citation type="journal article" date="2018" name="Plant J.">
        <title>The Physcomitrella patens chromosome-scale assembly reveals moss genome structure and evolution.</title>
        <authorList>
            <person name="Lang D."/>
            <person name="Ullrich K.K."/>
            <person name="Murat F."/>
            <person name="Fuchs J."/>
            <person name="Jenkins J."/>
            <person name="Haas F.B."/>
            <person name="Piednoel M."/>
            <person name="Gundlach H."/>
            <person name="Van Bel M."/>
            <person name="Meyberg R."/>
            <person name="Vives C."/>
            <person name="Morata J."/>
            <person name="Symeonidi A."/>
            <person name="Hiss M."/>
            <person name="Muchero W."/>
            <person name="Kamisugi Y."/>
            <person name="Saleh O."/>
            <person name="Blanc G."/>
            <person name="Decker E.L."/>
            <person name="van Gessel N."/>
            <person name="Grimwood J."/>
            <person name="Hayes R.D."/>
            <person name="Graham S.W."/>
            <person name="Gunter L.E."/>
            <person name="McDaniel S.F."/>
            <person name="Hoernstein S.N.W."/>
            <person name="Larsson A."/>
            <person name="Li F.W."/>
            <person name="Perroud P.F."/>
            <person name="Phillips J."/>
            <person name="Ranjan P."/>
            <person name="Rokshar D.S."/>
            <person name="Rothfels C.J."/>
            <person name="Schneider L."/>
            <person name="Shu S."/>
            <person name="Stevenson D.W."/>
            <person name="Thummler F."/>
            <person name="Tillich M."/>
            <person name="Villarreal Aguilar J.C."/>
            <person name="Widiez T."/>
            <person name="Wong G.K."/>
            <person name="Wymore A."/>
            <person name="Zhang Y."/>
            <person name="Zimmer A.D."/>
            <person name="Quatrano R.S."/>
            <person name="Mayer K.F.X."/>
            <person name="Goodstein D."/>
            <person name="Casacuberta J.M."/>
            <person name="Vandepoele K."/>
            <person name="Reski R."/>
            <person name="Cuming A.C."/>
            <person name="Tuskan G.A."/>
            <person name="Maumus F."/>
            <person name="Salse J."/>
            <person name="Schmutz J."/>
            <person name="Rensing S.A."/>
        </authorList>
    </citation>
    <scope>NUCLEOTIDE SEQUENCE [LARGE SCALE GENOMIC DNA]</scope>
    <source>
        <strain evidence="3 4">cv. Gransden 2004</strain>
    </source>
</reference>
<proteinExistence type="inferred from homology"/>
<gene>
    <name evidence="3" type="primary">LOC112274500</name>
</gene>
<dbReference type="InterPro" id="IPR036514">
    <property type="entry name" value="SGNH_hydro_sf"/>
</dbReference>
<dbReference type="GeneID" id="112274500"/>
<keyword evidence="2" id="KW-0732">Signal</keyword>
<dbReference type="RefSeq" id="XP_024359839.2">
    <property type="nucleotide sequence ID" value="XM_024504071.2"/>
</dbReference>
<dbReference type="Proteomes" id="UP000006727">
    <property type="component" value="Chromosome 21"/>
</dbReference>
<accession>A0A7I4CFG4</accession>
<dbReference type="InterPro" id="IPR001087">
    <property type="entry name" value="GDSL"/>
</dbReference>
<dbReference type="AlphaFoldDB" id="A0A7I4CFG4"/>
<reference evidence="3 4" key="1">
    <citation type="journal article" date="2008" name="Science">
        <title>The Physcomitrella genome reveals evolutionary insights into the conquest of land by plants.</title>
        <authorList>
            <person name="Rensing S."/>
            <person name="Lang D."/>
            <person name="Zimmer A."/>
            <person name="Terry A."/>
            <person name="Salamov A."/>
            <person name="Shapiro H."/>
            <person name="Nishiyama T."/>
            <person name="Perroud P.-F."/>
            <person name="Lindquist E."/>
            <person name="Kamisugi Y."/>
            <person name="Tanahashi T."/>
            <person name="Sakakibara K."/>
            <person name="Fujita T."/>
            <person name="Oishi K."/>
            <person name="Shin-I T."/>
            <person name="Kuroki Y."/>
            <person name="Toyoda A."/>
            <person name="Suzuki Y."/>
            <person name="Hashimoto A."/>
            <person name="Yamaguchi K."/>
            <person name="Sugano A."/>
            <person name="Kohara Y."/>
            <person name="Fujiyama A."/>
            <person name="Anterola A."/>
            <person name="Aoki S."/>
            <person name="Ashton N."/>
            <person name="Barbazuk W.B."/>
            <person name="Barker E."/>
            <person name="Bennetzen J."/>
            <person name="Bezanilla M."/>
            <person name="Blankenship R."/>
            <person name="Cho S.H."/>
            <person name="Dutcher S."/>
            <person name="Estelle M."/>
            <person name="Fawcett J.A."/>
            <person name="Gundlach H."/>
            <person name="Hanada K."/>
            <person name="Heyl A."/>
            <person name="Hicks K.A."/>
            <person name="Hugh J."/>
            <person name="Lohr M."/>
            <person name="Mayer K."/>
            <person name="Melkozernov A."/>
            <person name="Murata T."/>
            <person name="Nelson D."/>
            <person name="Pils B."/>
            <person name="Prigge M."/>
            <person name="Reiss B."/>
            <person name="Renner T."/>
            <person name="Rombauts S."/>
            <person name="Rushton P."/>
            <person name="Sanderfoot A."/>
            <person name="Schween G."/>
            <person name="Shiu S.-H."/>
            <person name="Stueber K."/>
            <person name="Theodoulou F.L."/>
            <person name="Tu H."/>
            <person name="Van de Peer Y."/>
            <person name="Verrier P.J."/>
            <person name="Waters E."/>
            <person name="Wood A."/>
            <person name="Yang L."/>
            <person name="Cove D."/>
            <person name="Cuming A."/>
            <person name="Hasebe M."/>
            <person name="Lucas S."/>
            <person name="Mishler D.B."/>
            <person name="Reski R."/>
            <person name="Grigoriev I."/>
            <person name="Quatrano R.S."/>
            <person name="Boore J.L."/>
        </authorList>
    </citation>
    <scope>NUCLEOTIDE SEQUENCE [LARGE SCALE GENOMIC DNA]</scope>
    <source>
        <strain evidence="3 4">cv. Gransden 2004</strain>
    </source>
</reference>
<dbReference type="Pfam" id="PF00657">
    <property type="entry name" value="Lipase_GDSL"/>
    <property type="match status" value="1"/>
</dbReference>
<dbReference type="Gene3D" id="3.40.50.1110">
    <property type="entry name" value="SGNH hydrolase"/>
    <property type="match status" value="1"/>
</dbReference>
<keyword evidence="4" id="KW-1185">Reference proteome</keyword>
<dbReference type="Gramene" id="Pp3c21_18740V3.2">
    <property type="protein sequence ID" value="Pp3c21_18740V3.2"/>
    <property type="gene ID" value="Pp3c21_18740"/>
</dbReference>
<dbReference type="EMBL" id="ABEU02000021">
    <property type="status" value="NOT_ANNOTATED_CDS"/>
    <property type="molecule type" value="Genomic_DNA"/>
</dbReference>
<dbReference type="InParanoid" id="A0A7I4CFG4"/>